<keyword evidence="3" id="KW-1003">Cell membrane</keyword>
<evidence type="ECO:0000256" key="2">
    <source>
        <dbReference type="ARBA" id="ARBA00009592"/>
    </source>
</evidence>
<keyword evidence="7" id="KW-0677">Repeat</keyword>
<keyword evidence="9" id="KW-0472">Membrane</keyword>
<dbReference type="Pfam" id="PF00560">
    <property type="entry name" value="LRR_1"/>
    <property type="match status" value="1"/>
</dbReference>
<dbReference type="Proteomes" id="UP001428341">
    <property type="component" value="Unassembled WGS sequence"/>
</dbReference>
<comment type="similarity">
    <text evidence="2">Belongs to the RLP family.</text>
</comment>
<dbReference type="SUPFAM" id="SSF52058">
    <property type="entry name" value="L domain-like"/>
    <property type="match status" value="1"/>
</dbReference>
<proteinExistence type="inferred from homology"/>
<dbReference type="InterPro" id="IPR032675">
    <property type="entry name" value="LRR_dom_sf"/>
</dbReference>
<protein>
    <submittedName>
        <fullName evidence="12">Uncharacterized protein</fullName>
    </submittedName>
</protein>
<keyword evidence="10" id="KW-0675">Receptor</keyword>
<sequence>MALIPLASTQSRKYARRRSTTSPHITVLQSLVCMDVVQTLHFNFLEPCCSISHVYTLLRTTIGHELKNQGFKINITTAAKYLYEISMKNILQYFAFGGRQYLTLTSQDKLSQHLGTPTPCNIEKEDWKIQVARMQTGPVIWLTGCPLMEPVAYTSAITLSLLLCTGVTVRVLLPEPRIRSSIAKTKHIKMDVHFVKNNVLKGDIMMQEAYKGPENGENLELKKNKHESEMWGYNLQEFDLWVNHFYGDIPSKIENLSKLVHLDLSDNNLQGEIPNEIGNLKILEFLAIDTNYLSGPIPPGFQYFNRKNHESTRQSDFGPHASKHREFFNMRKSACRNNSQLHY</sequence>
<dbReference type="AlphaFoldDB" id="A0AAP0QPS7"/>
<dbReference type="InterPro" id="IPR001611">
    <property type="entry name" value="Leu-rich_rpt"/>
</dbReference>
<dbReference type="PROSITE" id="PS51450">
    <property type="entry name" value="LRR"/>
    <property type="match status" value="1"/>
</dbReference>
<evidence type="ECO:0000256" key="8">
    <source>
        <dbReference type="ARBA" id="ARBA00022989"/>
    </source>
</evidence>
<name>A0AAP0QPS7_9ROSI</name>
<accession>A0AAP0QPS7</accession>
<dbReference type="FunFam" id="3.80.10.10:FF:000041">
    <property type="entry name" value="LRR receptor-like serine/threonine-protein kinase ERECTA"/>
    <property type="match status" value="1"/>
</dbReference>
<keyword evidence="5" id="KW-0812">Transmembrane</keyword>
<dbReference type="GO" id="GO:0005886">
    <property type="term" value="C:plasma membrane"/>
    <property type="evidence" value="ECO:0007669"/>
    <property type="project" value="UniProtKB-SubCell"/>
</dbReference>
<evidence type="ECO:0000256" key="4">
    <source>
        <dbReference type="ARBA" id="ARBA00022614"/>
    </source>
</evidence>
<evidence type="ECO:0000256" key="6">
    <source>
        <dbReference type="ARBA" id="ARBA00022729"/>
    </source>
</evidence>
<evidence type="ECO:0000256" key="9">
    <source>
        <dbReference type="ARBA" id="ARBA00023136"/>
    </source>
</evidence>
<evidence type="ECO:0000256" key="7">
    <source>
        <dbReference type="ARBA" id="ARBA00022737"/>
    </source>
</evidence>
<dbReference type="EMBL" id="JBCGBO010000005">
    <property type="protein sequence ID" value="KAK9198952.1"/>
    <property type="molecule type" value="Genomic_DNA"/>
</dbReference>
<evidence type="ECO:0000256" key="10">
    <source>
        <dbReference type="ARBA" id="ARBA00023170"/>
    </source>
</evidence>
<keyword evidence="6" id="KW-0732">Signal</keyword>
<reference evidence="12 13" key="1">
    <citation type="submission" date="2024-05" db="EMBL/GenBank/DDBJ databases">
        <title>Haplotype-resolved chromosome-level genome assembly of Huyou (Citrus changshanensis).</title>
        <authorList>
            <person name="Miao C."/>
            <person name="Chen W."/>
            <person name="Wu Y."/>
            <person name="Wang L."/>
            <person name="Zhao S."/>
            <person name="Grierson D."/>
            <person name="Xu C."/>
            <person name="Chen K."/>
        </authorList>
    </citation>
    <scope>NUCLEOTIDE SEQUENCE [LARGE SCALE GENOMIC DNA]</scope>
    <source>
        <strain evidence="12">01-14</strain>
        <tissue evidence="12">Leaf</tissue>
    </source>
</reference>
<evidence type="ECO:0000256" key="1">
    <source>
        <dbReference type="ARBA" id="ARBA00004251"/>
    </source>
</evidence>
<evidence type="ECO:0000256" key="11">
    <source>
        <dbReference type="ARBA" id="ARBA00023180"/>
    </source>
</evidence>
<keyword evidence="13" id="KW-1185">Reference proteome</keyword>
<gene>
    <name evidence="12" type="ORF">WN944_014139</name>
</gene>
<keyword evidence="8" id="KW-1133">Transmembrane helix</keyword>
<evidence type="ECO:0000313" key="13">
    <source>
        <dbReference type="Proteomes" id="UP001428341"/>
    </source>
</evidence>
<dbReference type="PANTHER" id="PTHR48052:SF60">
    <property type="entry name" value="RECEPTOR-LIKE PROTEIN KINASE"/>
    <property type="match status" value="1"/>
</dbReference>
<evidence type="ECO:0000313" key="12">
    <source>
        <dbReference type="EMBL" id="KAK9198952.1"/>
    </source>
</evidence>
<organism evidence="12 13">
    <name type="scientific">Citrus x changshan-huyou</name>
    <dbReference type="NCBI Taxonomy" id="2935761"/>
    <lineage>
        <taxon>Eukaryota</taxon>
        <taxon>Viridiplantae</taxon>
        <taxon>Streptophyta</taxon>
        <taxon>Embryophyta</taxon>
        <taxon>Tracheophyta</taxon>
        <taxon>Spermatophyta</taxon>
        <taxon>Magnoliopsida</taxon>
        <taxon>eudicotyledons</taxon>
        <taxon>Gunneridae</taxon>
        <taxon>Pentapetalae</taxon>
        <taxon>rosids</taxon>
        <taxon>malvids</taxon>
        <taxon>Sapindales</taxon>
        <taxon>Rutaceae</taxon>
        <taxon>Aurantioideae</taxon>
        <taxon>Citrus</taxon>
    </lineage>
</organism>
<dbReference type="Gene3D" id="3.80.10.10">
    <property type="entry name" value="Ribonuclease Inhibitor"/>
    <property type="match status" value="1"/>
</dbReference>
<evidence type="ECO:0000256" key="3">
    <source>
        <dbReference type="ARBA" id="ARBA00022475"/>
    </source>
</evidence>
<keyword evidence="11" id="KW-0325">Glycoprotein</keyword>
<comment type="caution">
    <text evidence="12">The sequence shown here is derived from an EMBL/GenBank/DDBJ whole genome shotgun (WGS) entry which is preliminary data.</text>
</comment>
<keyword evidence="4" id="KW-0433">Leucine-rich repeat</keyword>
<comment type="subcellular location">
    <subcellularLocation>
        <location evidence="1">Cell membrane</location>
        <topology evidence="1">Single-pass type I membrane protein</topology>
    </subcellularLocation>
</comment>
<dbReference type="PANTHER" id="PTHR48052">
    <property type="entry name" value="UNNAMED PRODUCT"/>
    <property type="match status" value="1"/>
</dbReference>
<evidence type="ECO:0000256" key="5">
    <source>
        <dbReference type="ARBA" id="ARBA00022692"/>
    </source>
</evidence>